<reference evidence="3" key="2">
    <citation type="submission" date="2024-04" db="EMBL/GenBank/DDBJ databases">
        <authorList>
            <person name="Chen Y."/>
            <person name="Shah S."/>
            <person name="Dougan E. K."/>
            <person name="Thang M."/>
            <person name="Chan C."/>
        </authorList>
    </citation>
    <scope>NUCLEOTIDE SEQUENCE [LARGE SCALE GENOMIC DNA]</scope>
</reference>
<feature type="region of interest" description="Disordered" evidence="1">
    <location>
        <begin position="32"/>
        <end position="51"/>
    </location>
</feature>
<name>A0A9P1CPQ1_9DINO</name>
<feature type="region of interest" description="Disordered" evidence="1">
    <location>
        <begin position="1"/>
        <end position="24"/>
    </location>
</feature>
<feature type="non-terminal residue" evidence="2">
    <location>
        <position position="1"/>
    </location>
</feature>
<dbReference type="AlphaFoldDB" id="A0A9P1CPQ1"/>
<protein>
    <submittedName>
        <fullName evidence="2">Uncharacterized protein</fullName>
    </submittedName>
</protein>
<evidence type="ECO:0000313" key="4">
    <source>
        <dbReference type="Proteomes" id="UP001152797"/>
    </source>
</evidence>
<dbReference type="EMBL" id="CAMXCT030002079">
    <property type="protein sequence ID" value="CAL4782796.1"/>
    <property type="molecule type" value="Genomic_DNA"/>
</dbReference>
<proteinExistence type="predicted"/>
<sequence length="78" mass="7563">VAGAPRLVPSTCGHGSDASGLAPTRGFGLHSAHAGQLAPRRQPSGGVSSLTVAFAGAHRPLQPGGLQLDSSGDVAPGD</sequence>
<reference evidence="2" key="1">
    <citation type="submission" date="2022-10" db="EMBL/GenBank/DDBJ databases">
        <authorList>
            <person name="Chen Y."/>
            <person name="Dougan E. K."/>
            <person name="Chan C."/>
            <person name="Rhodes N."/>
            <person name="Thang M."/>
        </authorList>
    </citation>
    <scope>NUCLEOTIDE SEQUENCE</scope>
</reference>
<feature type="non-terminal residue" evidence="2">
    <location>
        <position position="78"/>
    </location>
</feature>
<organism evidence="2">
    <name type="scientific">Cladocopium goreaui</name>
    <dbReference type="NCBI Taxonomy" id="2562237"/>
    <lineage>
        <taxon>Eukaryota</taxon>
        <taxon>Sar</taxon>
        <taxon>Alveolata</taxon>
        <taxon>Dinophyceae</taxon>
        <taxon>Suessiales</taxon>
        <taxon>Symbiodiniaceae</taxon>
        <taxon>Cladocopium</taxon>
    </lineage>
</organism>
<accession>A0A9P1CPQ1</accession>
<keyword evidence="4" id="KW-1185">Reference proteome</keyword>
<dbReference type="EMBL" id="CAMXCT010002079">
    <property type="protein sequence ID" value="CAI3995484.1"/>
    <property type="molecule type" value="Genomic_DNA"/>
</dbReference>
<evidence type="ECO:0000313" key="3">
    <source>
        <dbReference type="EMBL" id="CAL1148859.1"/>
    </source>
</evidence>
<gene>
    <name evidence="2" type="ORF">C1SCF055_LOCUS22044</name>
</gene>
<feature type="region of interest" description="Disordered" evidence="1">
    <location>
        <begin position="58"/>
        <end position="78"/>
    </location>
</feature>
<evidence type="ECO:0000313" key="2">
    <source>
        <dbReference type="EMBL" id="CAI3995484.1"/>
    </source>
</evidence>
<evidence type="ECO:0000256" key="1">
    <source>
        <dbReference type="SAM" id="MobiDB-lite"/>
    </source>
</evidence>
<dbReference type="EMBL" id="CAMXCT020002079">
    <property type="protein sequence ID" value="CAL1148859.1"/>
    <property type="molecule type" value="Genomic_DNA"/>
</dbReference>
<dbReference type="Proteomes" id="UP001152797">
    <property type="component" value="Unassembled WGS sequence"/>
</dbReference>
<comment type="caution">
    <text evidence="2">The sequence shown here is derived from an EMBL/GenBank/DDBJ whole genome shotgun (WGS) entry which is preliminary data.</text>
</comment>